<dbReference type="GO" id="GO:0003677">
    <property type="term" value="F:DNA binding"/>
    <property type="evidence" value="ECO:0007669"/>
    <property type="project" value="UniProtKB-KW"/>
</dbReference>
<dbReference type="InterPro" id="IPR029016">
    <property type="entry name" value="GAF-like_dom_sf"/>
</dbReference>
<evidence type="ECO:0000256" key="4">
    <source>
        <dbReference type="SAM" id="MobiDB-lite"/>
    </source>
</evidence>
<reference evidence="7" key="1">
    <citation type="submission" date="2021-10" db="EMBL/GenBank/DDBJ databases">
        <title>The diversity and Nitrogen Metabolism of Culturable Nitrate-Utilizing Bacteria Within the Oxygen Minimum Zone of the Changjiang (Yangtze River)Estuary.</title>
        <authorList>
            <person name="Zhang D."/>
            <person name="Zheng J."/>
            <person name="Liu S."/>
            <person name="He W."/>
        </authorList>
    </citation>
    <scope>NUCLEOTIDE SEQUENCE</scope>
    <source>
        <strain evidence="7">FXH-223</strain>
    </source>
</reference>
<dbReference type="InterPro" id="IPR014757">
    <property type="entry name" value="Tscrpt_reg_IclR_C"/>
</dbReference>
<dbReference type="PANTHER" id="PTHR30136:SF39">
    <property type="entry name" value="TRANSCRIPTIONAL REGULATORY PROTEIN"/>
    <property type="match status" value="1"/>
</dbReference>
<dbReference type="SMART" id="SM00346">
    <property type="entry name" value="HTH_ICLR"/>
    <property type="match status" value="1"/>
</dbReference>
<evidence type="ECO:0000313" key="7">
    <source>
        <dbReference type="EMBL" id="MCC4309150.1"/>
    </source>
</evidence>
<evidence type="ECO:0000256" key="1">
    <source>
        <dbReference type="ARBA" id="ARBA00023015"/>
    </source>
</evidence>
<dbReference type="PROSITE" id="PS51078">
    <property type="entry name" value="ICLR_ED"/>
    <property type="match status" value="1"/>
</dbReference>
<dbReference type="Gene3D" id="3.30.450.40">
    <property type="match status" value="1"/>
</dbReference>
<feature type="domain" description="HTH iclR-type" evidence="5">
    <location>
        <begin position="30"/>
        <end position="93"/>
    </location>
</feature>
<dbReference type="AlphaFoldDB" id="A0A9Q3YPT5"/>
<dbReference type="PANTHER" id="PTHR30136">
    <property type="entry name" value="HELIX-TURN-HELIX TRANSCRIPTIONAL REGULATOR, ICLR FAMILY"/>
    <property type="match status" value="1"/>
</dbReference>
<accession>A0A9Q3YPT5</accession>
<proteinExistence type="predicted"/>
<dbReference type="Pfam" id="PF01614">
    <property type="entry name" value="IclR_C"/>
    <property type="match status" value="1"/>
</dbReference>
<evidence type="ECO:0000313" key="8">
    <source>
        <dbReference type="Proteomes" id="UP001108027"/>
    </source>
</evidence>
<evidence type="ECO:0000256" key="3">
    <source>
        <dbReference type="ARBA" id="ARBA00023163"/>
    </source>
</evidence>
<feature type="region of interest" description="Disordered" evidence="4">
    <location>
        <begin position="1"/>
        <end position="27"/>
    </location>
</feature>
<name>A0A9Q3YPT5_9GAMM</name>
<dbReference type="SUPFAM" id="SSF55781">
    <property type="entry name" value="GAF domain-like"/>
    <property type="match status" value="1"/>
</dbReference>
<comment type="caution">
    <text evidence="7">The sequence shown here is derived from an EMBL/GenBank/DDBJ whole genome shotgun (WGS) entry which is preliminary data.</text>
</comment>
<evidence type="ECO:0000256" key="2">
    <source>
        <dbReference type="ARBA" id="ARBA00023125"/>
    </source>
</evidence>
<dbReference type="GO" id="GO:0045892">
    <property type="term" value="P:negative regulation of DNA-templated transcription"/>
    <property type="evidence" value="ECO:0007669"/>
    <property type="project" value="TreeGrafter"/>
</dbReference>
<keyword evidence="8" id="KW-1185">Reference proteome</keyword>
<dbReference type="InterPro" id="IPR050707">
    <property type="entry name" value="HTH_MetabolicPath_Reg"/>
</dbReference>
<keyword evidence="1" id="KW-0805">Transcription regulation</keyword>
<dbReference type="Gene3D" id="1.10.10.10">
    <property type="entry name" value="Winged helix-like DNA-binding domain superfamily/Winged helix DNA-binding domain"/>
    <property type="match status" value="1"/>
</dbReference>
<evidence type="ECO:0000259" key="6">
    <source>
        <dbReference type="PROSITE" id="PS51078"/>
    </source>
</evidence>
<keyword evidence="2" id="KW-0238">DNA-binding</keyword>
<dbReference type="GO" id="GO:0003700">
    <property type="term" value="F:DNA-binding transcription factor activity"/>
    <property type="evidence" value="ECO:0007669"/>
    <property type="project" value="TreeGrafter"/>
</dbReference>
<dbReference type="InterPro" id="IPR036388">
    <property type="entry name" value="WH-like_DNA-bd_sf"/>
</dbReference>
<dbReference type="PROSITE" id="PS51077">
    <property type="entry name" value="HTH_ICLR"/>
    <property type="match status" value="1"/>
</dbReference>
<gene>
    <name evidence="7" type="ORF">LL252_11260</name>
</gene>
<dbReference type="SUPFAM" id="SSF46785">
    <property type="entry name" value="Winged helix' DNA-binding domain"/>
    <property type="match status" value="1"/>
</dbReference>
<dbReference type="Proteomes" id="UP001108027">
    <property type="component" value="Unassembled WGS sequence"/>
</dbReference>
<protein>
    <submittedName>
        <fullName evidence="7">IclR family transcriptional regulator</fullName>
    </submittedName>
</protein>
<dbReference type="InterPro" id="IPR005471">
    <property type="entry name" value="Tscrpt_reg_IclR_N"/>
</dbReference>
<organism evidence="7 8">
    <name type="scientific">Alloalcanivorax marinus</name>
    <dbReference type="NCBI Taxonomy" id="1177169"/>
    <lineage>
        <taxon>Bacteria</taxon>
        <taxon>Pseudomonadati</taxon>
        <taxon>Pseudomonadota</taxon>
        <taxon>Gammaproteobacteria</taxon>
        <taxon>Oceanospirillales</taxon>
        <taxon>Alcanivoracaceae</taxon>
        <taxon>Alloalcanivorax</taxon>
    </lineage>
</organism>
<dbReference type="InterPro" id="IPR036390">
    <property type="entry name" value="WH_DNA-bd_sf"/>
</dbReference>
<dbReference type="EMBL" id="JAJGNA010000012">
    <property type="protein sequence ID" value="MCC4309150.1"/>
    <property type="molecule type" value="Genomic_DNA"/>
</dbReference>
<evidence type="ECO:0000259" key="5">
    <source>
        <dbReference type="PROSITE" id="PS51077"/>
    </source>
</evidence>
<sequence length="282" mass="30822">MKGDDGLPPDTGLVEPSRGEAGEGGKTLGARSIRRAVAILRILATGQEHGVRITDIVHQTGLNRPTVHRILRVLIEEEAVEQDPNTRRYMVGPEVSLLGLSRAARVPVKSVAEPYLRHIAEQCGDSVFLTIRSGFDSICVDRKTGNYPVKVLSIEVGARRPLGVSVSGLVLLAFAEPDDSEEVLLGNEQRLVSHGLKLDEVRRRITETRSLGYAYSEVGVVPGTRALALPVFDADQQLVASVAVSAMADRLSPERLAILVPLIRRQTELIAQRLSEIHTRRR</sequence>
<feature type="domain" description="IclR-ED" evidence="6">
    <location>
        <begin position="94"/>
        <end position="276"/>
    </location>
</feature>
<keyword evidence="3" id="KW-0804">Transcription</keyword>
<dbReference type="RefSeq" id="WP_228234082.1">
    <property type="nucleotide sequence ID" value="NZ_JAJGNA010000012.1"/>
</dbReference>
<dbReference type="Pfam" id="PF09339">
    <property type="entry name" value="HTH_IclR"/>
    <property type="match status" value="1"/>
</dbReference>